<evidence type="ECO:0000313" key="4">
    <source>
        <dbReference type="EMBL" id="PSG94426.1"/>
    </source>
</evidence>
<keyword evidence="1" id="KW-1133">Transmembrane helix</keyword>
<dbReference type="OrthoDB" id="1436681at2"/>
<evidence type="ECO:0000256" key="1">
    <source>
        <dbReference type="SAM" id="Phobius"/>
    </source>
</evidence>
<reference evidence="2 6" key="1">
    <citation type="submission" date="2018-03" db="EMBL/GenBank/DDBJ databases">
        <title>Mesoflavibacter sp. HG37 and Mesoflavibacter sp. HG96 sp.nov., two marine bacteria isolated from seawater of Western Pacific Ocean.</title>
        <authorList>
            <person name="Cheng H."/>
            <person name="Wu Y.-H."/>
            <person name="Guo L.-L."/>
            <person name="Xu X.-W."/>
        </authorList>
    </citation>
    <scope>NUCLEOTIDE SEQUENCE [LARGE SCALE GENOMIC DNA]</scope>
    <source>
        <strain evidence="2 6">KCTC 42117</strain>
    </source>
</reference>
<proteinExistence type="predicted"/>
<dbReference type="EMBL" id="PXOT01000011">
    <property type="protein sequence ID" value="PSG94452.1"/>
    <property type="molecule type" value="Genomic_DNA"/>
</dbReference>
<dbReference type="Proteomes" id="UP000238430">
    <property type="component" value="Unassembled WGS sequence"/>
</dbReference>
<accession>A0A2T1NNE6</accession>
<dbReference type="AlphaFoldDB" id="A0A2T1NNE6"/>
<evidence type="ECO:0000313" key="2">
    <source>
        <dbReference type="EMBL" id="PSG94413.1"/>
    </source>
</evidence>
<protein>
    <submittedName>
        <fullName evidence="2">Uncharacterized protein</fullName>
    </submittedName>
</protein>
<name>A0A2T1NNE6_9FLAO</name>
<evidence type="ECO:0000313" key="6">
    <source>
        <dbReference type="Proteomes" id="UP000238430"/>
    </source>
</evidence>
<dbReference type="EMBL" id="PXOT01000012">
    <property type="protein sequence ID" value="PSG94426.1"/>
    <property type="molecule type" value="Genomic_DNA"/>
</dbReference>
<keyword evidence="1" id="KW-0472">Membrane</keyword>
<comment type="caution">
    <text evidence="2">The sequence shown here is derived from an EMBL/GenBank/DDBJ whole genome shotgun (WGS) entry which is preliminary data.</text>
</comment>
<dbReference type="RefSeq" id="WP_106676337.1">
    <property type="nucleotide sequence ID" value="NZ_JACHWV010000011.1"/>
</dbReference>
<dbReference type="EMBL" id="PXOT01000013">
    <property type="protein sequence ID" value="PSG94413.1"/>
    <property type="molecule type" value="Genomic_DNA"/>
</dbReference>
<feature type="transmembrane region" description="Helical" evidence="1">
    <location>
        <begin position="190"/>
        <end position="207"/>
    </location>
</feature>
<sequence length="221" mass="24833">MKYLIVILLISNLSFSQEWSKTRLNNLASIEFPNTPDKTNKNGGVYYSTSDDIGVYVVVIKNIGKPEMTESGLPEFYEGVTSGTLAATEGDLLEKSEFQLDGIKGVEISYLANYNPQLPNLRYRRMLVVNNNLISFEFWTFEENEELASKNKDKFFNSIDVSNAKIAELKNPENEEENSAYESGFLIGKVVFYLFIIGLIIGGILLIRKLTNKAKTSGNNV</sequence>
<dbReference type="EMBL" id="PXOT01000013">
    <property type="protein sequence ID" value="PSG94425.1"/>
    <property type="molecule type" value="Genomic_DNA"/>
</dbReference>
<organism evidence="2 6">
    <name type="scientific">Mesoflavibacter zeaxanthinifaciens subsp. sabulilitoris</name>
    <dbReference type="NCBI Taxonomy" id="1520893"/>
    <lineage>
        <taxon>Bacteria</taxon>
        <taxon>Pseudomonadati</taxon>
        <taxon>Bacteroidota</taxon>
        <taxon>Flavobacteriia</taxon>
        <taxon>Flavobacteriales</taxon>
        <taxon>Flavobacteriaceae</taxon>
        <taxon>Mesoflavibacter</taxon>
    </lineage>
</organism>
<keyword evidence="1" id="KW-0812">Transmembrane</keyword>
<keyword evidence="6" id="KW-1185">Reference proteome</keyword>
<evidence type="ECO:0000313" key="5">
    <source>
        <dbReference type="EMBL" id="PSG94452.1"/>
    </source>
</evidence>
<gene>
    <name evidence="5" type="ORF">C7H61_00910</name>
    <name evidence="4" type="ORF">C7H61_00975</name>
    <name evidence="2" type="ORF">C7H61_01105</name>
    <name evidence="3" type="ORF">C7H61_01165</name>
</gene>
<evidence type="ECO:0000313" key="3">
    <source>
        <dbReference type="EMBL" id="PSG94425.1"/>
    </source>
</evidence>